<dbReference type="STRING" id="1129794.C427_2373"/>
<dbReference type="EMBL" id="CP003837">
    <property type="protein sequence ID" value="AGH44482.1"/>
    <property type="molecule type" value="Genomic_DNA"/>
</dbReference>
<dbReference type="AlphaFoldDB" id="M4S1D0"/>
<organism evidence="1 2">
    <name type="scientific">Paraglaciecola psychrophila 170</name>
    <dbReference type="NCBI Taxonomy" id="1129794"/>
    <lineage>
        <taxon>Bacteria</taxon>
        <taxon>Pseudomonadati</taxon>
        <taxon>Pseudomonadota</taxon>
        <taxon>Gammaproteobacteria</taxon>
        <taxon>Alteromonadales</taxon>
        <taxon>Alteromonadaceae</taxon>
        <taxon>Paraglaciecola</taxon>
    </lineage>
</organism>
<evidence type="ECO:0000313" key="1">
    <source>
        <dbReference type="EMBL" id="AGH44482.1"/>
    </source>
</evidence>
<proteinExistence type="predicted"/>
<dbReference type="Proteomes" id="UP000011864">
    <property type="component" value="Chromosome"/>
</dbReference>
<evidence type="ECO:0000313" key="2">
    <source>
        <dbReference type="Proteomes" id="UP000011864"/>
    </source>
</evidence>
<dbReference type="KEGG" id="gps:C427_2373"/>
<accession>M4S1D0</accession>
<dbReference type="eggNOG" id="COG1846">
    <property type="taxonomic scope" value="Bacteria"/>
</dbReference>
<protein>
    <submittedName>
        <fullName evidence="1">Uncharacterized protein</fullName>
    </submittedName>
</protein>
<gene>
    <name evidence="1" type="ORF">C427_2373</name>
</gene>
<name>M4S1D0_9ALTE</name>
<dbReference type="PATRIC" id="fig|1129794.4.peg.2353"/>
<reference evidence="1 2" key="1">
    <citation type="journal article" date="2013" name="Genome Announc.">
        <title>Complete Genome Sequence of Glaciecola psychrophila Strain 170T.</title>
        <authorList>
            <person name="Yin J."/>
            <person name="Chen J."/>
            <person name="Liu G."/>
            <person name="Yu Y."/>
            <person name="Song L."/>
            <person name="Wang X."/>
            <person name="Qu X."/>
        </authorList>
    </citation>
    <scope>NUCLEOTIDE SEQUENCE [LARGE SCALE GENOMIC DNA]</scope>
    <source>
        <strain evidence="1 2">170</strain>
    </source>
</reference>
<sequence length="364" mass="42440">MESLSLDFTKRLVNKRIKYYSTNSLEDFFDVTSNSNIDDYMELLFKTSMNVPRIIGNILYYCHQTHISIGKKINKAAIDSAAIKYYEKVISSFFELTTHSLLSFDEKVSELQQKELLQVFISQQKSIRKQITTDELTSAVYQSDKKNPFTSHFNFSPNLEKFVRTLELNFFVSKYSEMSDRDGKKVSIYCLNYGLTLLENMRWGKPPGRDYRTYYIARPFNFDSIFEDFLRKSKHILCVNPKCKKSYPYEQLQFLEFNKMRCVECQCHVNVKSVSEEIKDELERIDKSKLLPAIELGLLHELNSNNSTMLAKDLSEELDISSYLIASRAKKLDETLGLINRDRNGSLIKYSISAKAKDAYFNNK</sequence>
<dbReference type="HOGENOM" id="CLU_760419_0_0_6"/>
<keyword evidence="2" id="KW-1185">Reference proteome</keyword>